<feature type="domain" description="Methyltransferase" evidence="1">
    <location>
        <begin position="60"/>
        <end position="156"/>
    </location>
</feature>
<dbReference type="InterPro" id="IPR041698">
    <property type="entry name" value="Methyltransf_25"/>
</dbReference>
<dbReference type="Gene3D" id="3.40.50.150">
    <property type="entry name" value="Vaccinia Virus protein VP39"/>
    <property type="match status" value="1"/>
</dbReference>
<dbReference type="EMBL" id="VXLC01000001">
    <property type="protein sequence ID" value="KAA8890468.1"/>
    <property type="molecule type" value="Genomic_DNA"/>
</dbReference>
<keyword evidence="3" id="KW-1185">Reference proteome</keyword>
<dbReference type="CDD" id="cd02440">
    <property type="entry name" value="AdoMet_MTases"/>
    <property type="match status" value="1"/>
</dbReference>
<reference evidence="2 3" key="1">
    <citation type="submission" date="2019-09" db="EMBL/GenBank/DDBJ databases">
        <authorList>
            <person name="Wang X."/>
        </authorList>
    </citation>
    <scope>NUCLEOTIDE SEQUENCE [LARGE SCALE GENOMIC DNA]</scope>
    <source>
        <strain evidence="2 3">CICC 11023</strain>
    </source>
</reference>
<evidence type="ECO:0000259" key="1">
    <source>
        <dbReference type="Pfam" id="PF13649"/>
    </source>
</evidence>
<dbReference type="AlphaFoldDB" id="A0A5N0EM38"/>
<dbReference type="GO" id="GO:0008168">
    <property type="term" value="F:methyltransferase activity"/>
    <property type="evidence" value="ECO:0007669"/>
    <property type="project" value="UniProtKB-KW"/>
</dbReference>
<organism evidence="2 3">
    <name type="scientific">Nocardia colli</name>
    <dbReference type="NCBI Taxonomy" id="2545717"/>
    <lineage>
        <taxon>Bacteria</taxon>
        <taxon>Bacillati</taxon>
        <taxon>Actinomycetota</taxon>
        <taxon>Actinomycetes</taxon>
        <taxon>Mycobacteriales</taxon>
        <taxon>Nocardiaceae</taxon>
        <taxon>Nocardia</taxon>
    </lineage>
</organism>
<name>A0A5N0EM38_9NOCA</name>
<sequence>MTKNAPQSSIRQGHNDTETGVLLTKPRSYRAFKALFLLGRGARLNLRLVALSGAAPGHRIADIGCGPGDLARKLAARVGPDGSVIGIDPAMEMIDYATEHSNTVTNCRFELGAAQTLPLPDATFDVVASTFAMHHIPEAQRHAAIAQMFRILRPGGTLLLADTHPTGRILPAVVRIMARVAARRAPDETGPGHAADPLAAVDIRRYRDMLHAAGFGAVTFSAVRPSTGVLLATKEIRG</sequence>
<comment type="caution">
    <text evidence="2">The sequence shown here is derived from an EMBL/GenBank/DDBJ whole genome shotgun (WGS) entry which is preliminary data.</text>
</comment>
<accession>A0A5N0EM38</accession>
<dbReference type="GO" id="GO:0032259">
    <property type="term" value="P:methylation"/>
    <property type="evidence" value="ECO:0007669"/>
    <property type="project" value="UniProtKB-KW"/>
</dbReference>
<evidence type="ECO:0000313" key="3">
    <source>
        <dbReference type="Proteomes" id="UP000323876"/>
    </source>
</evidence>
<keyword evidence="2" id="KW-0808">Transferase</keyword>
<keyword evidence="2" id="KW-0489">Methyltransferase</keyword>
<dbReference type="SUPFAM" id="SSF53335">
    <property type="entry name" value="S-adenosyl-L-methionine-dependent methyltransferases"/>
    <property type="match status" value="1"/>
</dbReference>
<gene>
    <name evidence="2" type="ORF">F3087_04085</name>
</gene>
<dbReference type="Pfam" id="PF13649">
    <property type="entry name" value="Methyltransf_25"/>
    <property type="match status" value="1"/>
</dbReference>
<dbReference type="OrthoDB" id="9808140at2"/>
<evidence type="ECO:0000313" key="2">
    <source>
        <dbReference type="EMBL" id="KAA8890468.1"/>
    </source>
</evidence>
<protein>
    <submittedName>
        <fullName evidence="2">Methyltransferase domain-containing protein</fullName>
    </submittedName>
</protein>
<dbReference type="PANTHER" id="PTHR43591">
    <property type="entry name" value="METHYLTRANSFERASE"/>
    <property type="match status" value="1"/>
</dbReference>
<dbReference type="InterPro" id="IPR029063">
    <property type="entry name" value="SAM-dependent_MTases_sf"/>
</dbReference>
<dbReference type="Proteomes" id="UP000323876">
    <property type="component" value="Unassembled WGS sequence"/>
</dbReference>
<proteinExistence type="predicted"/>